<organism evidence="2 3">
    <name type="scientific">Candidatus Gottesmanbacteria bacterium GW2011_GWA2_47_9</name>
    <dbReference type="NCBI Taxonomy" id="1618445"/>
    <lineage>
        <taxon>Bacteria</taxon>
        <taxon>Candidatus Gottesmaniibacteriota</taxon>
    </lineage>
</organism>
<name>A0A0G1WDU8_9BACT</name>
<dbReference type="Pfam" id="PF01850">
    <property type="entry name" value="PIN"/>
    <property type="match status" value="1"/>
</dbReference>
<dbReference type="SUPFAM" id="SSF88723">
    <property type="entry name" value="PIN domain-like"/>
    <property type="match status" value="1"/>
</dbReference>
<dbReference type="AlphaFoldDB" id="A0A0G1WDU8"/>
<gene>
    <name evidence="2" type="ORF">UY16_C0006G0018</name>
</gene>
<accession>A0A0G1WDU8</accession>
<dbReference type="Gene3D" id="3.40.50.1010">
    <property type="entry name" value="5'-nuclease"/>
    <property type="match status" value="1"/>
</dbReference>
<evidence type="ECO:0000313" key="3">
    <source>
        <dbReference type="Proteomes" id="UP000034739"/>
    </source>
</evidence>
<evidence type="ECO:0000259" key="1">
    <source>
        <dbReference type="Pfam" id="PF01850"/>
    </source>
</evidence>
<evidence type="ECO:0000313" key="2">
    <source>
        <dbReference type="EMBL" id="KKU88503.1"/>
    </source>
</evidence>
<dbReference type="InterPro" id="IPR029060">
    <property type="entry name" value="PIN-like_dom_sf"/>
</dbReference>
<feature type="domain" description="PIN" evidence="1">
    <location>
        <begin position="3"/>
        <end position="125"/>
    </location>
</feature>
<sequence length="137" mass="16098">MKFIDTNYFLRFFLGEPYDQHQEAKALFQKAARGETELATSMVVFFEVYWVTSSFYRLEKKKIAAFLQNILRMEFIKLENRVLLTEAAVLFEKTSFDLEDAYNLIYARSLRAKDFLTFDAKLKKKSVSILRGAKHQG</sequence>
<comment type="caution">
    <text evidence="2">The sequence shown here is derived from an EMBL/GenBank/DDBJ whole genome shotgun (WGS) entry which is preliminary data.</text>
</comment>
<protein>
    <submittedName>
        <fullName evidence="2">PilT protein domain protein</fullName>
    </submittedName>
</protein>
<dbReference type="Proteomes" id="UP000034739">
    <property type="component" value="Unassembled WGS sequence"/>
</dbReference>
<dbReference type="InterPro" id="IPR002716">
    <property type="entry name" value="PIN_dom"/>
</dbReference>
<proteinExistence type="predicted"/>
<reference evidence="2 3" key="1">
    <citation type="journal article" date="2015" name="Nature">
        <title>rRNA introns, odd ribosomes, and small enigmatic genomes across a large radiation of phyla.</title>
        <authorList>
            <person name="Brown C.T."/>
            <person name="Hug L.A."/>
            <person name="Thomas B.C."/>
            <person name="Sharon I."/>
            <person name="Castelle C.J."/>
            <person name="Singh A."/>
            <person name="Wilkins M.J."/>
            <person name="Williams K.H."/>
            <person name="Banfield J.F."/>
        </authorList>
    </citation>
    <scope>NUCLEOTIDE SEQUENCE [LARGE SCALE GENOMIC DNA]</scope>
</reference>
<dbReference type="EMBL" id="LCOY01000006">
    <property type="protein sequence ID" value="KKU88503.1"/>
    <property type="molecule type" value="Genomic_DNA"/>
</dbReference>